<accession>A0A0A9ARZ3</accession>
<reference evidence="2" key="2">
    <citation type="journal article" date="2015" name="Data Brief">
        <title>Shoot transcriptome of the giant reed, Arundo donax.</title>
        <authorList>
            <person name="Barrero R.A."/>
            <person name="Guerrero F.D."/>
            <person name="Moolhuijzen P."/>
            <person name="Goolsby J.A."/>
            <person name="Tidwell J."/>
            <person name="Bellgard S.E."/>
            <person name="Bellgard M.I."/>
        </authorList>
    </citation>
    <scope>NUCLEOTIDE SEQUENCE</scope>
    <source>
        <tissue evidence="2">Shoot tissue taken approximately 20 cm above the soil surface</tissue>
    </source>
</reference>
<dbReference type="AlphaFoldDB" id="A0A0A9ARZ3"/>
<dbReference type="EMBL" id="GBRH01248023">
    <property type="protein sequence ID" value="JAD49872.1"/>
    <property type="molecule type" value="Transcribed_RNA"/>
</dbReference>
<proteinExistence type="predicted"/>
<reference evidence="2" key="1">
    <citation type="submission" date="2014-09" db="EMBL/GenBank/DDBJ databases">
        <authorList>
            <person name="Magalhaes I.L.F."/>
            <person name="Oliveira U."/>
            <person name="Santos F.R."/>
            <person name="Vidigal T.H.D.A."/>
            <person name="Brescovit A.D."/>
            <person name="Santos A.J."/>
        </authorList>
    </citation>
    <scope>NUCLEOTIDE SEQUENCE</scope>
    <source>
        <tissue evidence="2">Shoot tissue taken approximately 20 cm above the soil surface</tissue>
    </source>
</reference>
<organism evidence="2">
    <name type="scientific">Arundo donax</name>
    <name type="common">Giant reed</name>
    <name type="synonym">Donax arundinaceus</name>
    <dbReference type="NCBI Taxonomy" id="35708"/>
    <lineage>
        <taxon>Eukaryota</taxon>
        <taxon>Viridiplantae</taxon>
        <taxon>Streptophyta</taxon>
        <taxon>Embryophyta</taxon>
        <taxon>Tracheophyta</taxon>
        <taxon>Spermatophyta</taxon>
        <taxon>Magnoliopsida</taxon>
        <taxon>Liliopsida</taxon>
        <taxon>Poales</taxon>
        <taxon>Poaceae</taxon>
        <taxon>PACMAD clade</taxon>
        <taxon>Arundinoideae</taxon>
        <taxon>Arundineae</taxon>
        <taxon>Arundo</taxon>
    </lineage>
</organism>
<feature type="region of interest" description="Disordered" evidence="1">
    <location>
        <begin position="1"/>
        <end position="25"/>
    </location>
</feature>
<feature type="compositionally biased region" description="Polar residues" evidence="1">
    <location>
        <begin position="15"/>
        <end position="25"/>
    </location>
</feature>
<protein>
    <submittedName>
        <fullName evidence="2">Uncharacterized protein</fullName>
    </submittedName>
</protein>
<name>A0A0A9ARZ3_ARUDO</name>
<evidence type="ECO:0000256" key="1">
    <source>
        <dbReference type="SAM" id="MobiDB-lite"/>
    </source>
</evidence>
<sequence length="25" mass="2856">MAIRRQAQNKRTKDSSSSLQHTNTP</sequence>
<evidence type="ECO:0000313" key="2">
    <source>
        <dbReference type="EMBL" id="JAD49872.1"/>
    </source>
</evidence>